<feature type="domain" description="C2H2-type" evidence="2">
    <location>
        <begin position="137"/>
        <end position="164"/>
    </location>
</feature>
<name>A0AAW1D2W4_9HEMI</name>
<keyword evidence="1" id="KW-0862">Zinc</keyword>
<evidence type="ECO:0000313" key="4">
    <source>
        <dbReference type="Proteomes" id="UP001461498"/>
    </source>
</evidence>
<protein>
    <recommendedName>
        <fullName evidence="2">C2H2-type domain-containing protein</fullName>
    </recommendedName>
</protein>
<keyword evidence="4" id="KW-1185">Reference proteome</keyword>
<dbReference type="EMBL" id="JAPXFL010000006">
    <property type="protein sequence ID" value="KAK9505356.1"/>
    <property type="molecule type" value="Genomic_DNA"/>
</dbReference>
<comment type="caution">
    <text evidence="3">The sequence shown here is derived from an EMBL/GenBank/DDBJ whole genome shotgun (WGS) entry which is preliminary data.</text>
</comment>
<dbReference type="GO" id="GO:0008270">
    <property type="term" value="F:zinc ion binding"/>
    <property type="evidence" value="ECO:0007669"/>
    <property type="project" value="UniProtKB-KW"/>
</dbReference>
<evidence type="ECO:0000259" key="2">
    <source>
        <dbReference type="PROSITE" id="PS50157"/>
    </source>
</evidence>
<dbReference type="Proteomes" id="UP001461498">
    <property type="component" value="Unassembled WGS sequence"/>
</dbReference>
<evidence type="ECO:0000256" key="1">
    <source>
        <dbReference type="PROSITE-ProRule" id="PRU00042"/>
    </source>
</evidence>
<dbReference type="Gene3D" id="3.30.160.60">
    <property type="entry name" value="Classic Zinc Finger"/>
    <property type="match status" value="1"/>
</dbReference>
<proteinExistence type="predicted"/>
<keyword evidence="1" id="KW-0479">Metal-binding</keyword>
<dbReference type="PROSITE" id="PS00028">
    <property type="entry name" value="ZINC_FINGER_C2H2_1"/>
    <property type="match status" value="1"/>
</dbReference>
<evidence type="ECO:0000313" key="3">
    <source>
        <dbReference type="EMBL" id="KAK9505356.1"/>
    </source>
</evidence>
<keyword evidence="1" id="KW-0863">Zinc-finger</keyword>
<gene>
    <name evidence="3" type="ORF">O3M35_009436</name>
</gene>
<accession>A0AAW1D2W4</accession>
<dbReference type="AlphaFoldDB" id="A0AAW1D2W4"/>
<dbReference type="PROSITE" id="PS50157">
    <property type="entry name" value="ZINC_FINGER_C2H2_2"/>
    <property type="match status" value="1"/>
</dbReference>
<organism evidence="3 4">
    <name type="scientific">Rhynocoris fuscipes</name>
    <dbReference type="NCBI Taxonomy" id="488301"/>
    <lineage>
        <taxon>Eukaryota</taxon>
        <taxon>Metazoa</taxon>
        <taxon>Ecdysozoa</taxon>
        <taxon>Arthropoda</taxon>
        <taxon>Hexapoda</taxon>
        <taxon>Insecta</taxon>
        <taxon>Pterygota</taxon>
        <taxon>Neoptera</taxon>
        <taxon>Paraneoptera</taxon>
        <taxon>Hemiptera</taxon>
        <taxon>Heteroptera</taxon>
        <taxon>Panheteroptera</taxon>
        <taxon>Cimicomorpha</taxon>
        <taxon>Reduviidae</taxon>
        <taxon>Harpactorinae</taxon>
        <taxon>Harpactorini</taxon>
        <taxon>Rhynocoris</taxon>
    </lineage>
</organism>
<reference evidence="3 4" key="1">
    <citation type="submission" date="2022-12" db="EMBL/GenBank/DDBJ databases">
        <title>Chromosome-level genome assembly of true bugs.</title>
        <authorList>
            <person name="Ma L."/>
            <person name="Li H."/>
        </authorList>
    </citation>
    <scope>NUCLEOTIDE SEQUENCE [LARGE SCALE GENOMIC DNA]</scope>
    <source>
        <strain evidence="3">Lab_2022b</strain>
    </source>
</reference>
<sequence length="221" mass="25940">MELLWSNNRLMFNSRGILGVYIPVREIEIKVRLPGNETSVHRATSPIAKIPVLLYSGKEIQWPLTYTFKRKSLLQSWFTIDENGTVSWRNSRPPIEFNLSAMKTPKRVHYCHYCTYVSDKLCYIKFHEFHHIGGRPFTCLSCFKPFLNVTSYKRHLKKHKLKEMRVKEDKELKAKIEDDANCDGKVSEKNYIPYFVKGELLEVDSPELQIKGEEVIVKIEE</sequence>
<dbReference type="InterPro" id="IPR013087">
    <property type="entry name" value="Znf_C2H2_type"/>
</dbReference>